<organism evidence="2 3">
    <name type="scientific">Cryptosporangium phraense</name>
    <dbReference type="NCBI Taxonomy" id="2593070"/>
    <lineage>
        <taxon>Bacteria</taxon>
        <taxon>Bacillati</taxon>
        <taxon>Actinomycetota</taxon>
        <taxon>Actinomycetes</taxon>
        <taxon>Cryptosporangiales</taxon>
        <taxon>Cryptosporangiaceae</taxon>
        <taxon>Cryptosporangium</taxon>
    </lineage>
</organism>
<keyword evidence="3" id="KW-1185">Reference proteome</keyword>
<comment type="caution">
    <text evidence="2">The sequence shown here is derived from an EMBL/GenBank/DDBJ whole genome shotgun (WGS) entry which is preliminary data.</text>
</comment>
<name>A0A545AY08_9ACTN</name>
<dbReference type="InParanoid" id="A0A545AY08"/>
<dbReference type="OrthoDB" id="2472181at2"/>
<dbReference type="InterPro" id="IPR036736">
    <property type="entry name" value="ACP-like_sf"/>
</dbReference>
<evidence type="ECO:0000313" key="3">
    <source>
        <dbReference type="Proteomes" id="UP000317982"/>
    </source>
</evidence>
<feature type="domain" description="Carrier" evidence="1">
    <location>
        <begin position="1"/>
        <end position="40"/>
    </location>
</feature>
<proteinExistence type="predicted"/>
<dbReference type="Pfam" id="PF00550">
    <property type="entry name" value="PP-binding"/>
    <property type="match status" value="1"/>
</dbReference>
<gene>
    <name evidence="2" type="ORF">FL583_05015</name>
</gene>
<evidence type="ECO:0000313" key="2">
    <source>
        <dbReference type="EMBL" id="TQS46219.1"/>
    </source>
</evidence>
<dbReference type="Pfam" id="PF00975">
    <property type="entry name" value="Thioesterase"/>
    <property type="match status" value="1"/>
</dbReference>
<dbReference type="AlphaFoldDB" id="A0A545AY08"/>
<dbReference type="InterPro" id="IPR009081">
    <property type="entry name" value="PP-bd_ACP"/>
</dbReference>
<protein>
    <recommendedName>
        <fullName evidence="1">Carrier domain-containing protein</fullName>
    </recommendedName>
</protein>
<accession>A0A545AY08</accession>
<dbReference type="Proteomes" id="UP000317982">
    <property type="component" value="Unassembled WGS sequence"/>
</dbReference>
<evidence type="ECO:0000259" key="1">
    <source>
        <dbReference type="PROSITE" id="PS50075"/>
    </source>
</evidence>
<dbReference type="InterPro" id="IPR001031">
    <property type="entry name" value="Thioesterase"/>
</dbReference>
<dbReference type="EMBL" id="VIRS01000003">
    <property type="protein sequence ID" value="TQS46219.1"/>
    <property type="molecule type" value="Genomic_DNA"/>
</dbReference>
<dbReference type="SUPFAM" id="SSF53474">
    <property type="entry name" value="alpha/beta-Hydrolases"/>
    <property type="match status" value="1"/>
</dbReference>
<reference evidence="2 3" key="1">
    <citation type="submission" date="2019-07" db="EMBL/GenBank/DDBJ databases">
        <title>Cryptosporangium phraense sp. nov., isolated from plant litter.</title>
        <authorList>
            <person name="Suriyachadkun C."/>
        </authorList>
    </citation>
    <scope>NUCLEOTIDE SEQUENCE [LARGE SCALE GENOMIC DNA]</scope>
    <source>
        <strain evidence="2 3">A-T 5661</strain>
    </source>
</reference>
<sequence length="291" mass="30428">MLLVRLATALRSELGVTVPVAELFTLSTPSLLAARVSSEAGFAGDGLDPVLVLRAGSGQPLFCVHPASGLSWQFVGLAKYLPEDVPLIGLQSPWLTGEGAESFREVVLTYADRVVLMAPQGPIRLLGWSFGGAVAHQLAAELVSRGRTVSFVGMLDARMDAGAGAGSVAGLMAELGHAVTDELTIEEAVAMIRASDGGVIGALEEAQVARIVETYLASDRVFLTARWEAYGGEVLFVDAMVPERGFAGPASTGWRPLTPGLEAVPVECAHSELLDGEVLRVIGPLIADRLG</sequence>
<dbReference type="SUPFAM" id="SSF47336">
    <property type="entry name" value="ACP-like"/>
    <property type="match status" value="1"/>
</dbReference>
<dbReference type="PROSITE" id="PS50075">
    <property type="entry name" value="CARRIER"/>
    <property type="match status" value="1"/>
</dbReference>
<dbReference type="InterPro" id="IPR029058">
    <property type="entry name" value="AB_hydrolase_fold"/>
</dbReference>
<dbReference type="Gene3D" id="3.40.50.1820">
    <property type="entry name" value="alpha/beta hydrolase"/>
    <property type="match status" value="1"/>
</dbReference>